<sequence>MSSNYDAIVDLDPPIDTPEAQLEFQNFILSEDQKNVSGKVNPQRAGPSSGADFGFTAPPPQQQQTQAAPQARGGFWTVEYYSQYFNVDTTDVGQRIVATVIPKQKFADVLGTNPDLYGPFWIATTVIFALFATSTVAGWINHKEYTYDMTLLSLAVSTVYVYTSVVPLVLWGVLKYFKGPANLLELIDMYGYALAAWIPVSLLCIIPSEIVRWVLVAVAFASSVLFKIRTVRPIITQTNDKRASTLVLSIIVLCHGALVLLFKFVFFRFVISV</sequence>
<keyword evidence="4 6" id="KW-1133">Transmembrane helix</keyword>
<evidence type="ECO:0000256" key="7">
    <source>
        <dbReference type="SAM" id="MobiDB-lite"/>
    </source>
</evidence>
<dbReference type="RefSeq" id="XP_016608187.1">
    <property type="nucleotide sequence ID" value="XM_016752723.1"/>
</dbReference>
<dbReference type="GeneID" id="27687934"/>
<dbReference type="GO" id="GO:0031267">
    <property type="term" value="F:small GTPase binding"/>
    <property type="evidence" value="ECO:0007669"/>
    <property type="project" value="InterPro"/>
</dbReference>
<evidence type="ECO:0000256" key="5">
    <source>
        <dbReference type="ARBA" id="ARBA00023136"/>
    </source>
</evidence>
<dbReference type="Pfam" id="PF04893">
    <property type="entry name" value="Yip1"/>
    <property type="match status" value="1"/>
</dbReference>
<evidence type="ECO:0000256" key="6">
    <source>
        <dbReference type="RuleBase" id="RU361264"/>
    </source>
</evidence>
<feature type="transmembrane region" description="Helical" evidence="6">
    <location>
        <begin position="152"/>
        <end position="174"/>
    </location>
</feature>
<reference evidence="9 10" key="1">
    <citation type="submission" date="2009-08" db="EMBL/GenBank/DDBJ databases">
        <title>The Genome Sequence of Spizellomyces punctatus strain DAOM BR117.</title>
        <authorList>
            <consortium name="The Broad Institute Genome Sequencing Platform"/>
            <person name="Russ C."/>
            <person name="Cuomo C."/>
            <person name="Shea T."/>
            <person name="Young S.K."/>
            <person name="Zeng Q."/>
            <person name="Koehrsen M."/>
            <person name="Haas B."/>
            <person name="Borodovsky M."/>
            <person name="Guigo R."/>
            <person name="Alvarado L."/>
            <person name="Berlin A."/>
            <person name="Bochicchio J."/>
            <person name="Borenstein D."/>
            <person name="Chapman S."/>
            <person name="Chen Z."/>
            <person name="Engels R."/>
            <person name="Freedman E."/>
            <person name="Gellesch M."/>
            <person name="Goldberg J."/>
            <person name="Griggs A."/>
            <person name="Gujja S."/>
            <person name="Heiman D."/>
            <person name="Hepburn T."/>
            <person name="Howarth C."/>
            <person name="Jen D."/>
            <person name="Larson L."/>
            <person name="Lewis B."/>
            <person name="Mehta T."/>
            <person name="Park D."/>
            <person name="Pearson M."/>
            <person name="Roberts A."/>
            <person name="Saif S."/>
            <person name="Shenoy N."/>
            <person name="Sisk P."/>
            <person name="Stolte C."/>
            <person name="Sykes S."/>
            <person name="Thomson T."/>
            <person name="Walk T."/>
            <person name="White J."/>
            <person name="Yandava C."/>
            <person name="Burger G."/>
            <person name="Gray M.W."/>
            <person name="Holland P.W.H."/>
            <person name="King N."/>
            <person name="Lang F.B.F."/>
            <person name="Roger A.J."/>
            <person name="Ruiz-Trillo I."/>
            <person name="Lander E."/>
            <person name="Nusbaum C."/>
        </authorList>
    </citation>
    <scope>NUCLEOTIDE SEQUENCE [LARGE SCALE GENOMIC DNA]</scope>
    <source>
        <strain evidence="9 10">DAOM BR117</strain>
    </source>
</reference>
<feature type="transmembrane region" description="Helical" evidence="6">
    <location>
        <begin position="120"/>
        <end position="140"/>
    </location>
</feature>
<keyword evidence="3 6" id="KW-0812">Transmembrane</keyword>
<dbReference type="FunCoup" id="A0A0L0HGD8">
    <property type="interactions" value="230"/>
</dbReference>
<proteinExistence type="inferred from homology"/>
<evidence type="ECO:0000256" key="3">
    <source>
        <dbReference type="ARBA" id="ARBA00022692"/>
    </source>
</evidence>
<keyword evidence="5 6" id="KW-0472">Membrane</keyword>
<comment type="caution">
    <text evidence="6">Lacks conserved residue(s) required for the propagation of feature annotation.</text>
</comment>
<evidence type="ECO:0000256" key="1">
    <source>
        <dbReference type="ARBA" id="ARBA00004141"/>
    </source>
</evidence>
<keyword evidence="10" id="KW-1185">Reference proteome</keyword>
<protein>
    <recommendedName>
        <fullName evidence="6">Protein YIP</fullName>
    </recommendedName>
</protein>
<name>A0A0L0HGD8_SPIPD</name>
<evidence type="ECO:0000313" key="9">
    <source>
        <dbReference type="EMBL" id="KND00148.1"/>
    </source>
</evidence>
<dbReference type="Proteomes" id="UP000053201">
    <property type="component" value="Unassembled WGS sequence"/>
</dbReference>
<dbReference type="AlphaFoldDB" id="A0A0L0HGD8"/>
<dbReference type="InterPro" id="IPR039765">
    <property type="entry name" value="Yip5/YIPF1/YIPF2"/>
</dbReference>
<organism evidence="9 10">
    <name type="scientific">Spizellomyces punctatus (strain DAOM BR117)</name>
    <dbReference type="NCBI Taxonomy" id="645134"/>
    <lineage>
        <taxon>Eukaryota</taxon>
        <taxon>Fungi</taxon>
        <taxon>Fungi incertae sedis</taxon>
        <taxon>Chytridiomycota</taxon>
        <taxon>Chytridiomycota incertae sedis</taxon>
        <taxon>Chytridiomycetes</taxon>
        <taxon>Spizellomycetales</taxon>
        <taxon>Spizellomycetaceae</taxon>
        <taxon>Spizellomyces</taxon>
    </lineage>
</organism>
<evidence type="ECO:0000313" key="10">
    <source>
        <dbReference type="Proteomes" id="UP000053201"/>
    </source>
</evidence>
<dbReference type="EMBL" id="KQ257456">
    <property type="protein sequence ID" value="KND00148.1"/>
    <property type="molecule type" value="Genomic_DNA"/>
</dbReference>
<dbReference type="InParanoid" id="A0A0L0HGD8"/>
<dbReference type="VEuPathDB" id="FungiDB:SPPG_04489"/>
<dbReference type="GO" id="GO:0016192">
    <property type="term" value="P:vesicle-mediated transport"/>
    <property type="evidence" value="ECO:0007669"/>
    <property type="project" value="InterPro"/>
</dbReference>
<dbReference type="InterPro" id="IPR006977">
    <property type="entry name" value="Yip1_dom"/>
</dbReference>
<feature type="transmembrane region" description="Helical" evidence="6">
    <location>
        <begin position="246"/>
        <end position="271"/>
    </location>
</feature>
<gene>
    <name evidence="9" type="ORF">SPPG_04489</name>
</gene>
<accession>A0A0L0HGD8</accession>
<dbReference type="OrthoDB" id="10256463at2759"/>
<feature type="transmembrane region" description="Helical" evidence="6">
    <location>
        <begin position="194"/>
        <end position="226"/>
    </location>
</feature>
<dbReference type="GO" id="GO:0000139">
    <property type="term" value="C:Golgi membrane"/>
    <property type="evidence" value="ECO:0007669"/>
    <property type="project" value="UniProtKB-SubCell"/>
</dbReference>
<evidence type="ECO:0000256" key="2">
    <source>
        <dbReference type="ARBA" id="ARBA00010596"/>
    </source>
</evidence>
<comment type="subcellular location">
    <subcellularLocation>
        <location evidence="6">Golgi apparatus membrane</location>
        <topology evidence="6">Multi-pass membrane protein</topology>
    </subcellularLocation>
    <subcellularLocation>
        <location evidence="1">Membrane</location>
        <topology evidence="1">Multi-pass membrane protein</topology>
    </subcellularLocation>
</comment>
<dbReference type="STRING" id="645134.A0A0L0HGD8"/>
<feature type="domain" description="Yip1" evidence="8">
    <location>
        <begin position="101"/>
        <end position="260"/>
    </location>
</feature>
<comment type="similarity">
    <text evidence="2 6">Belongs to the YIP1 family.</text>
</comment>
<dbReference type="PANTHER" id="PTHR12822:SF2">
    <property type="entry name" value="PROTEIN YIPF"/>
    <property type="match status" value="1"/>
</dbReference>
<feature type="region of interest" description="Disordered" evidence="7">
    <location>
        <begin position="35"/>
        <end position="68"/>
    </location>
</feature>
<dbReference type="eggNOG" id="KOG3114">
    <property type="taxonomic scope" value="Eukaryota"/>
</dbReference>
<evidence type="ECO:0000259" key="8">
    <source>
        <dbReference type="Pfam" id="PF04893"/>
    </source>
</evidence>
<dbReference type="OMA" id="VFRRCVA"/>
<dbReference type="PANTHER" id="PTHR12822">
    <property type="entry name" value="PROTEIN YIPF"/>
    <property type="match status" value="1"/>
</dbReference>
<evidence type="ECO:0000256" key="4">
    <source>
        <dbReference type="ARBA" id="ARBA00022989"/>
    </source>
</evidence>